<evidence type="ECO:0000313" key="3">
    <source>
        <dbReference type="EMBL" id="MTD14053.1"/>
    </source>
</evidence>
<comment type="caution">
    <text evidence="3">The sequence shown here is derived from an EMBL/GenBank/DDBJ whole genome shotgun (WGS) entry which is preliminary data.</text>
</comment>
<dbReference type="AlphaFoldDB" id="A0A7K1FLF0"/>
<dbReference type="PROSITE" id="PS00061">
    <property type="entry name" value="ADH_SHORT"/>
    <property type="match status" value="1"/>
</dbReference>
<dbReference type="Pfam" id="PF13561">
    <property type="entry name" value="adh_short_C2"/>
    <property type="match status" value="1"/>
</dbReference>
<dbReference type="InterPro" id="IPR020904">
    <property type="entry name" value="Sc_DH/Rdtase_CS"/>
</dbReference>
<dbReference type="PANTHER" id="PTHR24321">
    <property type="entry name" value="DEHYDROGENASES, SHORT CHAIN"/>
    <property type="match status" value="1"/>
</dbReference>
<dbReference type="NCBIfam" id="NF005559">
    <property type="entry name" value="PRK07231.1"/>
    <property type="match status" value="1"/>
</dbReference>
<gene>
    <name evidence="3" type="ORF">GIS00_08860</name>
</gene>
<dbReference type="InterPro" id="IPR002347">
    <property type="entry name" value="SDR_fam"/>
</dbReference>
<comment type="similarity">
    <text evidence="1">Belongs to the short-chain dehydrogenases/reductases (SDR) family.</text>
</comment>
<dbReference type="CDD" id="cd05233">
    <property type="entry name" value="SDR_c"/>
    <property type="match status" value="1"/>
</dbReference>
<organism evidence="3 4">
    <name type="scientific">Nakamurella alba</name>
    <dbReference type="NCBI Taxonomy" id="2665158"/>
    <lineage>
        <taxon>Bacteria</taxon>
        <taxon>Bacillati</taxon>
        <taxon>Actinomycetota</taxon>
        <taxon>Actinomycetes</taxon>
        <taxon>Nakamurellales</taxon>
        <taxon>Nakamurellaceae</taxon>
        <taxon>Nakamurella</taxon>
    </lineage>
</organism>
<evidence type="ECO:0000256" key="2">
    <source>
        <dbReference type="ARBA" id="ARBA00023002"/>
    </source>
</evidence>
<reference evidence="3 4" key="1">
    <citation type="submission" date="2019-11" db="EMBL/GenBank/DDBJ databases">
        <authorList>
            <person name="Jiang L.-Q."/>
        </authorList>
    </citation>
    <scope>NUCLEOTIDE SEQUENCE [LARGE SCALE GENOMIC DNA]</scope>
    <source>
        <strain evidence="3 4">YIM 132087</strain>
    </source>
</reference>
<dbReference type="SUPFAM" id="SSF51735">
    <property type="entry name" value="NAD(P)-binding Rossmann-fold domains"/>
    <property type="match status" value="1"/>
</dbReference>
<dbReference type="GO" id="GO:0016491">
    <property type="term" value="F:oxidoreductase activity"/>
    <property type="evidence" value="ECO:0007669"/>
    <property type="project" value="UniProtKB-KW"/>
</dbReference>
<keyword evidence="4" id="KW-1185">Reference proteome</keyword>
<name>A0A7K1FLF0_9ACTN</name>
<dbReference type="PANTHER" id="PTHR24321:SF8">
    <property type="entry name" value="ESTRADIOL 17-BETA-DEHYDROGENASE 8-RELATED"/>
    <property type="match status" value="1"/>
</dbReference>
<sequence length="259" mass="26240">MTGKAGLVTGAGYGIGRGSARHLASLGAQVAVIDRDVERGHETVDMIAADGGPEALFLEADVSDEEQVAHAVAATVAAFGRLDFAHNNAAISPVTGNTVECSLEHWDAILSVNLTGLWLCMKHEIPQMVSSGGGAIVNTSSGVGLLGMSHQPAYVASKHGIIGVTKAAALEFAAAGVRVNAICPGPVLTGLTEQGLLDGKYTLDTLASLNPMKKVAYPDDISGAVAWLCSDASAFVTGVALPVDGGTVAGLPSFRPPAA</sequence>
<evidence type="ECO:0000256" key="1">
    <source>
        <dbReference type="ARBA" id="ARBA00006484"/>
    </source>
</evidence>
<protein>
    <submittedName>
        <fullName evidence="3">SDR family oxidoreductase</fullName>
    </submittedName>
</protein>
<accession>A0A7K1FLF0</accession>
<dbReference type="InterPro" id="IPR036291">
    <property type="entry name" value="NAD(P)-bd_dom_sf"/>
</dbReference>
<dbReference type="Gene3D" id="3.40.50.720">
    <property type="entry name" value="NAD(P)-binding Rossmann-like Domain"/>
    <property type="match status" value="1"/>
</dbReference>
<dbReference type="PRINTS" id="PR00081">
    <property type="entry name" value="GDHRDH"/>
</dbReference>
<dbReference type="Proteomes" id="UP000460221">
    <property type="component" value="Unassembled WGS sequence"/>
</dbReference>
<evidence type="ECO:0000313" key="4">
    <source>
        <dbReference type="Proteomes" id="UP000460221"/>
    </source>
</evidence>
<keyword evidence="2" id="KW-0560">Oxidoreductase</keyword>
<dbReference type="PRINTS" id="PR00080">
    <property type="entry name" value="SDRFAMILY"/>
</dbReference>
<dbReference type="FunFam" id="3.40.50.720:FF:000084">
    <property type="entry name" value="Short-chain dehydrogenase reductase"/>
    <property type="match status" value="1"/>
</dbReference>
<dbReference type="EMBL" id="WLYK01000002">
    <property type="protein sequence ID" value="MTD14053.1"/>
    <property type="molecule type" value="Genomic_DNA"/>
</dbReference>
<proteinExistence type="inferred from homology"/>